<organism evidence="2 3">
    <name type="scientific">Portunus trituberculatus</name>
    <name type="common">Swimming crab</name>
    <name type="synonym">Neptunus trituberculatus</name>
    <dbReference type="NCBI Taxonomy" id="210409"/>
    <lineage>
        <taxon>Eukaryota</taxon>
        <taxon>Metazoa</taxon>
        <taxon>Ecdysozoa</taxon>
        <taxon>Arthropoda</taxon>
        <taxon>Crustacea</taxon>
        <taxon>Multicrustacea</taxon>
        <taxon>Malacostraca</taxon>
        <taxon>Eumalacostraca</taxon>
        <taxon>Eucarida</taxon>
        <taxon>Decapoda</taxon>
        <taxon>Pleocyemata</taxon>
        <taxon>Brachyura</taxon>
        <taxon>Eubrachyura</taxon>
        <taxon>Portunoidea</taxon>
        <taxon>Portunidae</taxon>
        <taxon>Portuninae</taxon>
        <taxon>Portunus</taxon>
    </lineage>
</organism>
<feature type="compositionally biased region" description="Basic residues" evidence="1">
    <location>
        <begin position="57"/>
        <end position="70"/>
    </location>
</feature>
<dbReference type="Proteomes" id="UP000324222">
    <property type="component" value="Unassembled WGS sequence"/>
</dbReference>
<evidence type="ECO:0000256" key="1">
    <source>
        <dbReference type="SAM" id="MobiDB-lite"/>
    </source>
</evidence>
<accession>A0A5B7GX38</accession>
<evidence type="ECO:0000313" key="2">
    <source>
        <dbReference type="EMBL" id="MPC61935.1"/>
    </source>
</evidence>
<keyword evidence="3" id="KW-1185">Reference proteome</keyword>
<comment type="caution">
    <text evidence="2">The sequence shown here is derived from an EMBL/GenBank/DDBJ whole genome shotgun (WGS) entry which is preliminary data.</text>
</comment>
<feature type="region of interest" description="Disordered" evidence="1">
    <location>
        <begin position="22"/>
        <end position="70"/>
    </location>
</feature>
<dbReference type="AlphaFoldDB" id="A0A5B7GX38"/>
<protein>
    <submittedName>
        <fullName evidence="2">Uncharacterized protein</fullName>
    </submittedName>
</protein>
<reference evidence="2 3" key="1">
    <citation type="submission" date="2019-05" db="EMBL/GenBank/DDBJ databases">
        <title>Another draft genome of Portunus trituberculatus and its Hox gene families provides insights of decapod evolution.</title>
        <authorList>
            <person name="Jeong J.-H."/>
            <person name="Song I."/>
            <person name="Kim S."/>
            <person name="Choi T."/>
            <person name="Kim D."/>
            <person name="Ryu S."/>
            <person name="Kim W."/>
        </authorList>
    </citation>
    <scope>NUCLEOTIDE SEQUENCE [LARGE SCALE GENOMIC DNA]</scope>
    <source>
        <tissue evidence="2">Muscle</tissue>
    </source>
</reference>
<name>A0A5B7GX38_PORTR</name>
<gene>
    <name evidence="2" type="ORF">E2C01_056012</name>
</gene>
<proteinExistence type="predicted"/>
<evidence type="ECO:0000313" key="3">
    <source>
        <dbReference type="Proteomes" id="UP000324222"/>
    </source>
</evidence>
<dbReference type="EMBL" id="VSRR010019121">
    <property type="protein sequence ID" value="MPC61935.1"/>
    <property type="molecule type" value="Genomic_DNA"/>
</dbReference>
<feature type="compositionally biased region" description="Basic and acidic residues" evidence="1">
    <location>
        <begin position="22"/>
        <end position="43"/>
    </location>
</feature>
<sequence length="70" mass="8148">MNLADLRENPHAWKRCWRVATHEDRVSPENRGRGDGEVVERLPHGKNPGTVHEQVQKQRKSVCLRPKRSN</sequence>